<dbReference type="Proteomes" id="UP001148018">
    <property type="component" value="Unassembled WGS sequence"/>
</dbReference>
<feature type="region of interest" description="Disordered" evidence="1">
    <location>
        <begin position="1"/>
        <end position="71"/>
    </location>
</feature>
<evidence type="ECO:0000313" key="3">
    <source>
        <dbReference type="Proteomes" id="UP001148018"/>
    </source>
</evidence>
<keyword evidence="3" id="KW-1185">Reference proteome</keyword>
<dbReference type="AlphaFoldDB" id="A0A9Q0DW08"/>
<reference evidence="2" key="1">
    <citation type="submission" date="2022-07" db="EMBL/GenBank/DDBJ databases">
        <title>Chromosome-level genome of Muraenolepis orangiensis.</title>
        <authorList>
            <person name="Kim J."/>
        </authorList>
    </citation>
    <scope>NUCLEOTIDE SEQUENCE</scope>
    <source>
        <strain evidence="2">KU_S4_2022</strain>
        <tissue evidence="2">Muscle</tissue>
    </source>
</reference>
<evidence type="ECO:0000256" key="1">
    <source>
        <dbReference type="SAM" id="MobiDB-lite"/>
    </source>
</evidence>
<dbReference type="EMBL" id="JANIIK010000111">
    <property type="protein sequence ID" value="KAJ3594573.1"/>
    <property type="molecule type" value="Genomic_DNA"/>
</dbReference>
<organism evidence="2 3">
    <name type="scientific">Muraenolepis orangiensis</name>
    <name type="common">Patagonian moray cod</name>
    <dbReference type="NCBI Taxonomy" id="630683"/>
    <lineage>
        <taxon>Eukaryota</taxon>
        <taxon>Metazoa</taxon>
        <taxon>Chordata</taxon>
        <taxon>Craniata</taxon>
        <taxon>Vertebrata</taxon>
        <taxon>Euteleostomi</taxon>
        <taxon>Actinopterygii</taxon>
        <taxon>Neopterygii</taxon>
        <taxon>Teleostei</taxon>
        <taxon>Neoteleostei</taxon>
        <taxon>Acanthomorphata</taxon>
        <taxon>Zeiogadaria</taxon>
        <taxon>Gadariae</taxon>
        <taxon>Gadiformes</taxon>
        <taxon>Muraenolepidoidei</taxon>
        <taxon>Muraenolepididae</taxon>
        <taxon>Muraenolepis</taxon>
    </lineage>
</organism>
<proteinExistence type="predicted"/>
<accession>A0A9Q0DW08</accession>
<gene>
    <name evidence="2" type="ORF">NHX12_003880</name>
</gene>
<comment type="caution">
    <text evidence="2">The sequence shown here is derived from an EMBL/GenBank/DDBJ whole genome shotgun (WGS) entry which is preliminary data.</text>
</comment>
<evidence type="ECO:0000313" key="2">
    <source>
        <dbReference type="EMBL" id="KAJ3594573.1"/>
    </source>
</evidence>
<sequence length="234" mass="25197">MSGICQRPGSVSQDSGSEEDRCSEPSVRGEQPSHSPSDHTKSTTGHTLTRLEESGGGGTRMRRGRTGGGVQEEMYRVCAGGGGAGGVQQEAEGDPFGSLSADISWARHSRGPERKWPGQIRILLLGFVLRTKNSLASFHPMSKALQATIPFRSLSEGEPGRRHTCLTQPGAALGSAPPSEVTLSEQRVQTEQLELTSPAFWDLTDTLRSSENAFLVITLRTGRRDGLPTHGWFK</sequence>
<protein>
    <submittedName>
        <fullName evidence="2">Uncharacterized protein</fullName>
    </submittedName>
</protein>
<name>A0A9Q0DW08_9TELE</name>
<feature type="non-terminal residue" evidence="2">
    <location>
        <position position="234"/>
    </location>
</feature>